<evidence type="ECO:0000256" key="5">
    <source>
        <dbReference type="ARBA" id="ARBA00022840"/>
    </source>
</evidence>
<accession>A0A0D3J164</accession>
<evidence type="ECO:0008006" key="14">
    <source>
        <dbReference type="Google" id="ProtNLM"/>
    </source>
</evidence>
<dbReference type="Pfam" id="PF01061">
    <property type="entry name" value="ABC2_membrane"/>
    <property type="match status" value="1"/>
</dbReference>
<dbReference type="Pfam" id="PF02825">
    <property type="entry name" value="WWE"/>
    <property type="match status" value="1"/>
</dbReference>
<keyword evidence="3 9" id="KW-0812">Transmembrane</keyword>
<dbReference type="GO" id="GO:0008270">
    <property type="term" value="F:zinc ion binding"/>
    <property type="evidence" value="ECO:0007669"/>
    <property type="project" value="InterPro"/>
</dbReference>
<dbReference type="InterPro" id="IPR013525">
    <property type="entry name" value="ABC2_TM"/>
</dbReference>
<dbReference type="HOGENOM" id="CLU_250761_0_0_1"/>
<dbReference type="InterPro" id="IPR003593">
    <property type="entry name" value="AAA+_ATPase"/>
</dbReference>
<feature type="domain" description="ABC transporter" evidence="10">
    <location>
        <begin position="375"/>
        <end position="631"/>
    </location>
</feature>
<dbReference type="GO" id="GO:0140359">
    <property type="term" value="F:ABC-type transporter activity"/>
    <property type="evidence" value="ECO:0007669"/>
    <property type="project" value="InterPro"/>
</dbReference>
<feature type="region of interest" description="Disordered" evidence="8">
    <location>
        <begin position="756"/>
        <end position="795"/>
    </location>
</feature>
<dbReference type="InterPro" id="IPR018123">
    <property type="entry name" value="WWE-dom_subgr"/>
</dbReference>
<dbReference type="PANTHER" id="PTHR48041:SF91">
    <property type="entry name" value="ABC TRANSPORTER G FAMILY MEMBER 28"/>
    <property type="match status" value="1"/>
</dbReference>
<keyword evidence="4" id="KW-0547">Nucleotide-binding</keyword>
<evidence type="ECO:0000313" key="12">
    <source>
        <dbReference type="EnsemblProtists" id="EOD17249"/>
    </source>
</evidence>
<dbReference type="InterPro" id="IPR004170">
    <property type="entry name" value="WWE_dom"/>
</dbReference>
<dbReference type="PROSITE" id="PS50918">
    <property type="entry name" value="WWE"/>
    <property type="match status" value="1"/>
</dbReference>
<dbReference type="SMART" id="SM00678">
    <property type="entry name" value="WWE"/>
    <property type="match status" value="1"/>
</dbReference>
<dbReference type="SUPFAM" id="SSF52540">
    <property type="entry name" value="P-loop containing nucleoside triphosphate hydrolases"/>
    <property type="match status" value="2"/>
</dbReference>
<dbReference type="Proteomes" id="UP000013827">
    <property type="component" value="Unassembled WGS sequence"/>
</dbReference>
<protein>
    <recommendedName>
        <fullName evidence="14">ABC transporter domain-containing protein</fullName>
    </recommendedName>
</protein>
<dbReference type="STRING" id="2903.R1E8K9"/>
<evidence type="ECO:0000256" key="4">
    <source>
        <dbReference type="ARBA" id="ARBA00022741"/>
    </source>
</evidence>
<dbReference type="RefSeq" id="XP_005769678.1">
    <property type="nucleotide sequence ID" value="XM_005769621.1"/>
</dbReference>
<feature type="transmembrane region" description="Helical" evidence="9">
    <location>
        <begin position="1425"/>
        <end position="1445"/>
    </location>
</feature>
<feature type="compositionally biased region" description="Polar residues" evidence="8">
    <location>
        <begin position="783"/>
        <end position="792"/>
    </location>
</feature>
<dbReference type="InterPro" id="IPR027417">
    <property type="entry name" value="P-loop_NTPase"/>
</dbReference>
<feature type="compositionally biased region" description="Low complexity" evidence="8">
    <location>
        <begin position="79"/>
        <end position="89"/>
    </location>
</feature>
<reference evidence="13" key="1">
    <citation type="journal article" date="2013" name="Nature">
        <title>Pan genome of the phytoplankton Emiliania underpins its global distribution.</title>
        <authorList>
            <person name="Read B.A."/>
            <person name="Kegel J."/>
            <person name="Klute M.J."/>
            <person name="Kuo A."/>
            <person name="Lefebvre S.C."/>
            <person name="Maumus F."/>
            <person name="Mayer C."/>
            <person name="Miller J."/>
            <person name="Monier A."/>
            <person name="Salamov A."/>
            <person name="Young J."/>
            <person name="Aguilar M."/>
            <person name="Claverie J.M."/>
            <person name="Frickenhaus S."/>
            <person name="Gonzalez K."/>
            <person name="Herman E.K."/>
            <person name="Lin Y.C."/>
            <person name="Napier J."/>
            <person name="Ogata H."/>
            <person name="Sarno A.F."/>
            <person name="Shmutz J."/>
            <person name="Schroeder D."/>
            <person name="de Vargas C."/>
            <person name="Verret F."/>
            <person name="von Dassow P."/>
            <person name="Valentin K."/>
            <person name="Van de Peer Y."/>
            <person name="Wheeler G."/>
            <person name="Dacks J.B."/>
            <person name="Delwiche C.F."/>
            <person name="Dyhrman S.T."/>
            <person name="Glockner G."/>
            <person name="John U."/>
            <person name="Richards T."/>
            <person name="Worden A.Z."/>
            <person name="Zhang X."/>
            <person name="Grigoriev I.V."/>
            <person name="Allen A.E."/>
            <person name="Bidle K."/>
            <person name="Borodovsky M."/>
            <person name="Bowler C."/>
            <person name="Brownlee C."/>
            <person name="Cock J.M."/>
            <person name="Elias M."/>
            <person name="Gladyshev V.N."/>
            <person name="Groth M."/>
            <person name="Guda C."/>
            <person name="Hadaegh A."/>
            <person name="Iglesias-Rodriguez M.D."/>
            <person name="Jenkins J."/>
            <person name="Jones B.M."/>
            <person name="Lawson T."/>
            <person name="Leese F."/>
            <person name="Lindquist E."/>
            <person name="Lobanov A."/>
            <person name="Lomsadze A."/>
            <person name="Malik S.B."/>
            <person name="Marsh M.E."/>
            <person name="Mackinder L."/>
            <person name="Mock T."/>
            <person name="Mueller-Roeber B."/>
            <person name="Pagarete A."/>
            <person name="Parker M."/>
            <person name="Probert I."/>
            <person name="Quesneville H."/>
            <person name="Raines C."/>
            <person name="Rensing S.A."/>
            <person name="Riano-Pachon D.M."/>
            <person name="Richier S."/>
            <person name="Rokitta S."/>
            <person name="Shiraiwa Y."/>
            <person name="Soanes D.M."/>
            <person name="van der Giezen M."/>
            <person name="Wahlund T.M."/>
            <person name="Williams B."/>
            <person name="Wilson W."/>
            <person name="Wolfe G."/>
            <person name="Wurch L.L."/>
        </authorList>
    </citation>
    <scope>NUCLEOTIDE SEQUENCE</scope>
</reference>
<keyword evidence="7 9" id="KW-0472">Membrane</keyword>
<feature type="transmembrane region" description="Helical" evidence="9">
    <location>
        <begin position="1303"/>
        <end position="1323"/>
    </location>
</feature>
<evidence type="ECO:0000256" key="1">
    <source>
        <dbReference type="ARBA" id="ARBA00004141"/>
    </source>
</evidence>
<dbReference type="GO" id="GO:0016887">
    <property type="term" value="F:ATP hydrolysis activity"/>
    <property type="evidence" value="ECO:0007669"/>
    <property type="project" value="InterPro"/>
</dbReference>
<dbReference type="GO" id="GO:0016020">
    <property type="term" value="C:membrane"/>
    <property type="evidence" value="ECO:0007669"/>
    <property type="project" value="UniProtKB-SubCell"/>
</dbReference>
<evidence type="ECO:0000256" key="2">
    <source>
        <dbReference type="ARBA" id="ARBA00022448"/>
    </source>
</evidence>
<evidence type="ECO:0000259" key="10">
    <source>
        <dbReference type="PROSITE" id="PS50893"/>
    </source>
</evidence>
<dbReference type="EnsemblProtists" id="EOD17249">
    <property type="protein sequence ID" value="EOD17249"/>
    <property type="gene ID" value="EMIHUDRAFT_470304"/>
</dbReference>
<dbReference type="PROSITE" id="PS50893">
    <property type="entry name" value="ABC_TRANSPORTER_2"/>
    <property type="match status" value="2"/>
</dbReference>
<dbReference type="InterPro" id="IPR050352">
    <property type="entry name" value="ABCG_transporters"/>
</dbReference>
<keyword evidence="2" id="KW-0813">Transport</keyword>
<dbReference type="Gene3D" id="3.30.720.50">
    <property type="match status" value="1"/>
</dbReference>
<proteinExistence type="predicted"/>
<dbReference type="Pfam" id="PF19055">
    <property type="entry name" value="ABC2_membrane_7"/>
    <property type="match status" value="2"/>
</dbReference>
<feature type="region of interest" description="Disordered" evidence="8">
    <location>
        <begin position="65"/>
        <end position="106"/>
    </location>
</feature>
<dbReference type="eggNOG" id="KOG0061">
    <property type="taxonomic scope" value="Eukaryota"/>
</dbReference>
<keyword evidence="5" id="KW-0067">ATP-binding</keyword>
<feature type="transmembrane region" description="Helical" evidence="9">
    <location>
        <begin position="1240"/>
        <end position="1268"/>
    </location>
</feature>
<reference evidence="12" key="2">
    <citation type="submission" date="2024-10" db="UniProtKB">
        <authorList>
            <consortium name="EnsemblProtists"/>
        </authorList>
    </citation>
    <scope>IDENTIFICATION</scope>
</reference>
<comment type="subcellular location">
    <subcellularLocation>
        <location evidence="1">Membrane</location>
        <topology evidence="1">Multi-pass membrane protein</topology>
    </subcellularLocation>
</comment>
<evidence type="ECO:0000256" key="3">
    <source>
        <dbReference type="ARBA" id="ARBA00022692"/>
    </source>
</evidence>
<sequence length="1461" mass="158634">MSSPAAAAGLAPEWSVMLSGQFAPYDAPVSRAIEEAFQRGDDEIIATIRGSQYVIALKPPSAMKQQLVSDPSRQRAVRRVPAPATAEPAVSKRKRDADEADPVSDPVQLMDGLSYTCTFHDSASSKQYHGGSDVSIEFTCSVPGMNGTSCYDWRSTKGFLLIGRDSMPPLLTLKISDSINHLGGHSFSGGSSGHVYRTSFAKCPGASIDPSSTMLIKLDEQGLADAERVRRTALQHRPAFVALLDACGGGFNVELTSTHATNKATYITLKAETPRGSTFDLDVRIGGAHMSQSRVTRKLTADLVGSLREFAALGDGAGTYGRITLTATGSDLEVGPDSFSIATAAARTTGGSYYQPTMAYRMRMFMSQKPSSVDLRVSDFKRVTKAGKPLPPLAKLRGIERKERKLVDNVSANVPGGRVLAVMGPSGAGKTTMLNMLTLLTGKGNATGYLTLNGHPLTPALYAQHCAYVTQQDLLWTFLTCREHLRMAIDLYRPSLSAKERETAIDDLLDSTGLMSCQHTKAGNMFFRGLSGGQKRRLSLAIALAKRPSVIFLDEPTSGLDSAASAKIMSFLKVIAQRTKIAIVCTIHQPSASVFEGFDDTLILSGGHIAYFGPAAQLAQHLADVGRPMQPNANPAEYALDVVNADFTSPGSVKEVLDAWPKYAPTQQRRTPRPLAPRPQQATFCGQTLTLLKRHAVLTVREPVLYVARIVMIFATTLFFSIVWIKTRELTQDQALPKFFLMAFCVGGARRRPMPAESSSAALEGADEEAGGGRQTPLARVTRASTEGNTPGSPRVGAIRAAIRYSMARASRLSRRGPRMATMLVGDDTTELAFINCSYTIQVTKAGKPLPPLAKLRGIERKERKLVDNVSANVPGGRVLAVMGPSGAGKTTMLNMLTLLTGKGNATGYLTLNGHPLTPALYAQHCAYVTQQDLLWTFLTCREHLRMAIDLYRPSLSAKERETAIDDLLDSTGLMSCQHTKAGNMFFRGLSGGQKRRLSLAIALAKRPSVIFLDEPTSGLDSAASAKIMKFMKEIAMQANIAIVCTIHQPSASVFEGFDDTLILSGGHIAYFGPAAQLAQHLKGVGRELPANANPAEYALDVVNADFTSKASVLEVLDAWPKHAPPVFLREPQQLGERGAVSGFVGQVLLLFKRHAVLTVREPMLYTARMVVIFAVTVFFCVVYLESRQLTQVQIMQKAFYVFWFVCVPVAFPVIAVYALNAEFVTVKKEVKDGMYGPMAYALANGLLQLPMMFAFGLCAMLPTYLILGWPWHTFLTTLALFSAHCWAFECIAQFFSLSANPLVGMLKYLNVWFISALFSGLVFRGRDVIWPLRLLYYCLPMKWFFGATAYSIMASSPPYEGTLACNSTGAGAVSYCPDEGFYCPSTEEDPFGLSCYGETGPQILDSLSKTYDAISSENTVLTDLIAILAIGVFFKVNYCVYLYASCTAGRMPNPPRQIKI</sequence>
<evidence type="ECO:0000256" key="6">
    <source>
        <dbReference type="ARBA" id="ARBA00022989"/>
    </source>
</evidence>
<dbReference type="InterPro" id="IPR043926">
    <property type="entry name" value="ABCG_dom"/>
</dbReference>
<feature type="transmembrane region" description="Helical" evidence="9">
    <location>
        <begin position="1164"/>
        <end position="1187"/>
    </location>
</feature>
<dbReference type="InterPro" id="IPR017871">
    <property type="entry name" value="ABC_transporter-like_CS"/>
</dbReference>
<organism evidence="12 13">
    <name type="scientific">Emiliania huxleyi (strain CCMP1516)</name>
    <dbReference type="NCBI Taxonomy" id="280463"/>
    <lineage>
        <taxon>Eukaryota</taxon>
        <taxon>Haptista</taxon>
        <taxon>Haptophyta</taxon>
        <taxon>Prymnesiophyceae</taxon>
        <taxon>Isochrysidales</taxon>
        <taxon>Noelaerhabdaceae</taxon>
        <taxon>Emiliania</taxon>
    </lineage>
</organism>
<name>A0A0D3J164_EMIH1</name>
<evidence type="ECO:0000313" key="13">
    <source>
        <dbReference type="Proteomes" id="UP000013827"/>
    </source>
</evidence>
<evidence type="ECO:0000256" key="8">
    <source>
        <dbReference type="SAM" id="MobiDB-lite"/>
    </source>
</evidence>
<dbReference type="PROSITE" id="PS00211">
    <property type="entry name" value="ABC_TRANSPORTER_1"/>
    <property type="match status" value="2"/>
</dbReference>
<evidence type="ECO:0000256" key="9">
    <source>
        <dbReference type="SAM" id="Phobius"/>
    </source>
</evidence>
<dbReference type="Gene3D" id="3.40.50.300">
    <property type="entry name" value="P-loop containing nucleotide triphosphate hydrolases"/>
    <property type="match status" value="2"/>
</dbReference>
<feature type="transmembrane region" description="Helical" evidence="9">
    <location>
        <begin position="1275"/>
        <end position="1297"/>
    </location>
</feature>
<feature type="transmembrane region" description="Helical" evidence="9">
    <location>
        <begin position="1199"/>
        <end position="1220"/>
    </location>
</feature>
<feature type="transmembrane region" description="Helical" evidence="9">
    <location>
        <begin position="1335"/>
        <end position="1354"/>
    </location>
</feature>
<dbReference type="PANTHER" id="PTHR48041">
    <property type="entry name" value="ABC TRANSPORTER G FAMILY MEMBER 28"/>
    <property type="match status" value="1"/>
</dbReference>
<dbReference type="InterPro" id="IPR003439">
    <property type="entry name" value="ABC_transporter-like_ATP-bd"/>
</dbReference>
<dbReference type="Pfam" id="PF00005">
    <property type="entry name" value="ABC_tran"/>
    <property type="match status" value="2"/>
</dbReference>
<dbReference type="KEGG" id="ehx:EMIHUDRAFT_470304"/>
<feature type="domain" description="ABC transporter" evidence="10">
    <location>
        <begin position="841"/>
        <end position="1091"/>
    </location>
</feature>
<dbReference type="GeneID" id="17263395"/>
<evidence type="ECO:0000259" key="11">
    <source>
        <dbReference type="PROSITE" id="PS50918"/>
    </source>
</evidence>
<dbReference type="SMART" id="SM00382">
    <property type="entry name" value="AAA"/>
    <property type="match status" value="2"/>
</dbReference>
<feature type="domain" description="WWE" evidence="11">
    <location>
        <begin position="1"/>
        <end position="79"/>
    </location>
</feature>
<evidence type="ECO:0000256" key="7">
    <source>
        <dbReference type="ARBA" id="ARBA00023136"/>
    </source>
</evidence>
<dbReference type="InterPro" id="IPR037197">
    <property type="entry name" value="WWE_dom_sf"/>
</dbReference>
<keyword evidence="13" id="KW-1185">Reference proteome</keyword>
<keyword evidence="6 9" id="KW-1133">Transmembrane helix</keyword>
<dbReference type="SUPFAM" id="SSF117839">
    <property type="entry name" value="WWE domain"/>
    <property type="match status" value="1"/>
</dbReference>
<dbReference type="PaxDb" id="2903-EOD17249"/>
<dbReference type="GO" id="GO:0005524">
    <property type="term" value="F:ATP binding"/>
    <property type="evidence" value="ECO:0007669"/>
    <property type="project" value="UniProtKB-KW"/>
</dbReference>